<dbReference type="PANTHER" id="PTHR10858">
    <property type="entry name" value="DEOXYRIBONUCLEASE II"/>
    <property type="match status" value="1"/>
</dbReference>
<comment type="similarity">
    <text evidence="1">Belongs to the DNase II family.</text>
</comment>
<evidence type="ECO:0000313" key="6">
    <source>
        <dbReference type="Proteomes" id="UP000076078"/>
    </source>
</evidence>
<comment type="caution">
    <text evidence="5">The sequence shown here is derived from an EMBL/GenBank/DDBJ whole genome shotgun (WGS) entry which is preliminary data.</text>
</comment>
<dbReference type="InParanoid" id="A0A151Z8Q7"/>
<feature type="signal peptide" evidence="4">
    <location>
        <begin position="1"/>
        <end position="22"/>
    </location>
</feature>
<keyword evidence="4" id="KW-0732">Signal</keyword>
<feature type="chain" id="PRO_5007593051" evidence="4">
    <location>
        <begin position="23"/>
        <end position="756"/>
    </location>
</feature>
<feature type="region of interest" description="Disordered" evidence="3">
    <location>
        <begin position="341"/>
        <end position="360"/>
    </location>
</feature>
<dbReference type="GO" id="GO:0004531">
    <property type="term" value="F:deoxyribonuclease II activity"/>
    <property type="evidence" value="ECO:0007669"/>
    <property type="project" value="InterPro"/>
</dbReference>
<gene>
    <name evidence="5" type="ORF">DLAC_08931</name>
</gene>
<dbReference type="EMBL" id="LODT01000037">
    <property type="protein sequence ID" value="KYQ90327.1"/>
    <property type="molecule type" value="Genomic_DNA"/>
</dbReference>
<dbReference type="AlphaFoldDB" id="A0A151Z8Q7"/>
<evidence type="ECO:0000256" key="2">
    <source>
        <dbReference type="ARBA" id="ARBA00022801"/>
    </source>
</evidence>
<keyword evidence="6" id="KW-1185">Reference proteome</keyword>
<feature type="compositionally biased region" description="Basic and acidic residues" evidence="3">
    <location>
        <begin position="196"/>
        <end position="227"/>
    </location>
</feature>
<evidence type="ECO:0000256" key="4">
    <source>
        <dbReference type="SAM" id="SignalP"/>
    </source>
</evidence>
<dbReference type="InterPro" id="IPR004947">
    <property type="entry name" value="DNase_II"/>
</dbReference>
<keyword evidence="2" id="KW-0378">Hydrolase</keyword>
<feature type="region of interest" description="Disordered" evidence="3">
    <location>
        <begin position="712"/>
        <end position="756"/>
    </location>
</feature>
<dbReference type="Proteomes" id="UP000076078">
    <property type="component" value="Unassembled WGS sequence"/>
</dbReference>
<feature type="compositionally biased region" description="Basic and acidic residues" evidence="3">
    <location>
        <begin position="341"/>
        <end position="358"/>
    </location>
</feature>
<name>A0A151Z8Q7_TIELA</name>
<reference evidence="5 6" key="1">
    <citation type="submission" date="2015-12" db="EMBL/GenBank/DDBJ databases">
        <title>Dictyostelia acquired genes for synthesis and detection of signals that induce cell-type specialization by lateral gene transfer from prokaryotes.</title>
        <authorList>
            <person name="Gloeckner G."/>
            <person name="Schaap P."/>
        </authorList>
    </citation>
    <scope>NUCLEOTIDE SEQUENCE [LARGE SCALE GENOMIC DNA]</scope>
    <source>
        <strain evidence="5 6">TK</strain>
    </source>
</reference>
<sequence>MKFKLLILFVIILILFCHNTDGDEVSCLDYGGKDVDWWFIFSKQHEKSKLKNERKFDNVGYYYIDSNGFHVDVTQVKEKVVFKSNIKALAQSRPITELIQQHTDKAFHQNAKMFQACTQADVIGDYADCEGAKATQEFVSQTWFHDTIPPIRNIAAKKPKIEIEIDLPKESDIDEDEESGIFIITPGEQPHVKVPRPRDDNTDTGEPEPKKRKLDEEAEAKRAKDEAELKAFHQLQEEKKLAKFNAQSRKAQKNSDRDDLTDFTKKKKEFFSTQKVMTEATYGPQPDSFRFAHSKFLVSISSQTNRGYILDHSVNLPSGLERAFEKPEPFFIHEASLGEKKADGAKETTTSKKEEPDKKFKKNSYTNSKFSVSQHFFCFNFPPDKLDNIVALLYQIKPRYVKSNYIDSTGESLVQGNLNLYQAITGVPLTNDNKCSNFYNQVYVKAVTDYQRGNSGNIDGMTANDIFGTLLNTVTNVATLVNENCLKYEAFGNGASKIELFGFRARNFPKGYYRVKDKEIHKKLAKQPSSTQMCYPYLTVGTYGYDAYTLAAMHFGGNFYSSTYGQSKKANIPSISTPNFQLITVKQWKNMAGSGRSRHEKMIFGINSEKNTATTKNVVCVGDGNRNLVHSLYTGLLICFKSEALTKYFTDKVDLVSTTNAYTFKTEFLPKLKEDPEESTVSKPTFIQTLMAGDTIDANLYVPEKLDDIEQVDRGSLARNRGKPKRFQEVEDPPKRAPRKKKEEKETPMVIETGDS</sequence>
<feature type="compositionally biased region" description="Basic and acidic residues" evidence="3">
    <location>
        <begin position="726"/>
        <end position="747"/>
    </location>
</feature>
<evidence type="ECO:0000256" key="3">
    <source>
        <dbReference type="SAM" id="MobiDB-lite"/>
    </source>
</evidence>
<organism evidence="5 6">
    <name type="scientific">Tieghemostelium lacteum</name>
    <name type="common">Slime mold</name>
    <name type="synonym">Dictyostelium lacteum</name>
    <dbReference type="NCBI Taxonomy" id="361077"/>
    <lineage>
        <taxon>Eukaryota</taxon>
        <taxon>Amoebozoa</taxon>
        <taxon>Evosea</taxon>
        <taxon>Eumycetozoa</taxon>
        <taxon>Dictyostelia</taxon>
        <taxon>Dictyosteliales</taxon>
        <taxon>Raperosteliaceae</taxon>
        <taxon>Tieghemostelium</taxon>
    </lineage>
</organism>
<proteinExistence type="inferred from homology"/>
<protein>
    <submittedName>
        <fullName evidence="5">Deoxyribonuclease II</fullName>
    </submittedName>
</protein>
<dbReference type="PANTHER" id="PTHR10858:SF25">
    <property type="entry name" value="DEOXYRIBONUCLEASE II FAMILY PROTEIN"/>
    <property type="match status" value="1"/>
</dbReference>
<evidence type="ECO:0000256" key="1">
    <source>
        <dbReference type="ARBA" id="ARBA00007527"/>
    </source>
</evidence>
<accession>A0A151Z8Q7</accession>
<feature type="region of interest" description="Disordered" evidence="3">
    <location>
        <begin position="182"/>
        <end position="227"/>
    </location>
</feature>
<dbReference type="Pfam" id="PF03265">
    <property type="entry name" value="DNase_II"/>
    <property type="match status" value="1"/>
</dbReference>
<evidence type="ECO:0000313" key="5">
    <source>
        <dbReference type="EMBL" id="KYQ90327.1"/>
    </source>
</evidence>
<dbReference type="STRING" id="361077.A0A151Z8Q7"/>